<dbReference type="SUPFAM" id="SSF51735">
    <property type="entry name" value="NAD(P)-binding Rossmann-fold domains"/>
    <property type="match status" value="1"/>
</dbReference>
<dbReference type="InterPro" id="IPR003148">
    <property type="entry name" value="RCK_N"/>
</dbReference>
<keyword evidence="4" id="KW-1185">Reference proteome</keyword>
<sequence length="218" mass="24276">MEKQVVVIGLGRFGRSVCKQLYELGHEVLAIDIKEARVKAASNYSYYAVIANAADENGLKNYGVKNFDYAIVAIGDSIESSILCTLILKEMGLNEVWVKARDPHHKKILEKVGADRIIEPEKEMGIRVANQLDSGKLLDYIELSNDYSIVELVATQKLSNKSLVQLDVRAKFGCTILAIKQKGNLNIAPMPHDVISKGDMLVVMGHIKDLKRFEEKGF</sequence>
<accession>A0ABV8H091</accession>
<dbReference type="InterPro" id="IPR006037">
    <property type="entry name" value="RCK_C"/>
</dbReference>
<dbReference type="RefSeq" id="WP_379497999.1">
    <property type="nucleotide sequence ID" value="NZ_JBHSAO010000016.1"/>
</dbReference>
<keyword evidence="3" id="KW-0407">Ion channel</keyword>
<dbReference type="InterPro" id="IPR036721">
    <property type="entry name" value="RCK_C_sf"/>
</dbReference>
<protein>
    <submittedName>
        <fullName evidence="3">Potassium channel family protein</fullName>
    </submittedName>
</protein>
<comment type="caution">
    <text evidence="3">The sequence shown here is derived from an EMBL/GenBank/DDBJ whole genome shotgun (WGS) entry which is preliminary data.</text>
</comment>
<feature type="domain" description="RCK N-terminal" evidence="1">
    <location>
        <begin position="2"/>
        <end position="118"/>
    </location>
</feature>
<name>A0ABV8H091_9BACI</name>
<gene>
    <name evidence="3" type="ORF">ACFOUV_17110</name>
</gene>
<dbReference type="InterPro" id="IPR050721">
    <property type="entry name" value="Trk_Ktr_HKT_K-transport"/>
</dbReference>
<dbReference type="Pfam" id="PF02254">
    <property type="entry name" value="TrkA_N"/>
    <property type="match status" value="1"/>
</dbReference>
<dbReference type="PANTHER" id="PTHR43833:SF7">
    <property type="entry name" value="KTR SYSTEM POTASSIUM UPTAKE PROTEIN C"/>
    <property type="match status" value="1"/>
</dbReference>
<evidence type="ECO:0000259" key="1">
    <source>
        <dbReference type="PROSITE" id="PS51201"/>
    </source>
</evidence>
<dbReference type="Pfam" id="PF02080">
    <property type="entry name" value="TrkA_C"/>
    <property type="match status" value="1"/>
</dbReference>
<dbReference type="PROSITE" id="PS51202">
    <property type="entry name" value="RCK_C"/>
    <property type="match status" value="1"/>
</dbReference>
<keyword evidence="3" id="KW-0813">Transport</keyword>
<dbReference type="PROSITE" id="PS51201">
    <property type="entry name" value="RCK_N"/>
    <property type="match status" value="1"/>
</dbReference>
<reference evidence="4" key="1">
    <citation type="journal article" date="2019" name="Int. J. Syst. Evol. Microbiol.">
        <title>The Global Catalogue of Microorganisms (GCM) 10K type strain sequencing project: providing services to taxonomists for standard genome sequencing and annotation.</title>
        <authorList>
            <consortium name="The Broad Institute Genomics Platform"/>
            <consortium name="The Broad Institute Genome Sequencing Center for Infectious Disease"/>
            <person name="Wu L."/>
            <person name="Ma J."/>
        </authorList>
    </citation>
    <scope>NUCLEOTIDE SEQUENCE [LARGE SCALE GENOMIC DNA]</scope>
    <source>
        <strain evidence="4">IBRC-M 10703</strain>
    </source>
</reference>
<dbReference type="Gene3D" id="3.40.50.720">
    <property type="entry name" value="NAD(P)-binding Rossmann-like Domain"/>
    <property type="match status" value="1"/>
</dbReference>
<evidence type="ECO:0000313" key="4">
    <source>
        <dbReference type="Proteomes" id="UP001595772"/>
    </source>
</evidence>
<evidence type="ECO:0000259" key="2">
    <source>
        <dbReference type="PROSITE" id="PS51202"/>
    </source>
</evidence>
<dbReference type="EMBL" id="JBHSAO010000016">
    <property type="protein sequence ID" value="MFC4025504.1"/>
    <property type="molecule type" value="Genomic_DNA"/>
</dbReference>
<dbReference type="PANTHER" id="PTHR43833">
    <property type="entry name" value="POTASSIUM CHANNEL PROTEIN 2-RELATED-RELATED"/>
    <property type="match status" value="1"/>
</dbReference>
<dbReference type="InterPro" id="IPR036291">
    <property type="entry name" value="NAD(P)-bd_dom_sf"/>
</dbReference>
<keyword evidence="3" id="KW-0406">Ion transport</keyword>
<dbReference type="SUPFAM" id="SSF116726">
    <property type="entry name" value="TrkA C-terminal domain-like"/>
    <property type="match status" value="1"/>
</dbReference>
<proteinExistence type="predicted"/>
<organism evidence="3 4">
    <name type="scientific">Oceanobacillus longus</name>
    <dbReference type="NCBI Taxonomy" id="930120"/>
    <lineage>
        <taxon>Bacteria</taxon>
        <taxon>Bacillati</taxon>
        <taxon>Bacillota</taxon>
        <taxon>Bacilli</taxon>
        <taxon>Bacillales</taxon>
        <taxon>Bacillaceae</taxon>
        <taxon>Oceanobacillus</taxon>
    </lineage>
</organism>
<evidence type="ECO:0000313" key="3">
    <source>
        <dbReference type="EMBL" id="MFC4025504.1"/>
    </source>
</evidence>
<dbReference type="Gene3D" id="3.30.70.1450">
    <property type="entry name" value="Regulator of K+ conductance, C-terminal domain"/>
    <property type="match status" value="1"/>
</dbReference>
<dbReference type="GO" id="GO:0034220">
    <property type="term" value="P:monoatomic ion transmembrane transport"/>
    <property type="evidence" value="ECO:0007669"/>
    <property type="project" value="UniProtKB-KW"/>
</dbReference>
<feature type="domain" description="RCK C-terminal" evidence="2">
    <location>
        <begin position="135"/>
        <end position="218"/>
    </location>
</feature>
<dbReference type="Proteomes" id="UP001595772">
    <property type="component" value="Unassembled WGS sequence"/>
</dbReference>